<sequence>MALDYGNAAHLLPTTYKKTVADWLTEDTPSFDYGGFVVGEDEKTATLYGKSAGVLAGVPFFDEVFAQLGCTYGFSPPLIIIHVRVYEYYTCKS</sequence>
<organism evidence="1 2">
    <name type="scientific">Morchella conica CCBAS932</name>
    <dbReference type="NCBI Taxonomy" id="1392247"/>
    <lineage>
        <taxon>Eukaryota</taxon>
        <taxon>Fungi</taxon>
        <taxon>Dikarya</taxon>
        <taxon>Ascomycota</taxon>
        <taxon>Pezizomycotina</taxon>
        <taxon>Pezizomycetes</taxon>
        <taxon>Pezizales</taxon>
        <taxon>Morchellaceae</taxon>
        <taxon>Morchella</taxon>
    </lineage>
</organism>
<dbReference type="OrthoDB" id="10067394at2759"/>
<dbReference type="GO" id="GO:0005737">
    <property type="term" value="C:cytoplasm"/>
    <property type="evidence" value="ECO:0007669"/>
    <property type="project" value="TreeGrafter"/>
</dbReference>
<dbReference type="InterPro" id="IPR037128">
    <property type="entry name" value="Quinolinate_PRibosylTase_N_sf"/>
</dbReference>
<keyword evidence="2" id="KW-1185">Reference proteome</keyword>
<dbReference type="PANTHER" id="PTHR32179:SF3">
    <property type="entry name" value="NICOTINATE-NUCLEOTIDE PYROPHOSPHORYLASE [CARBOXYLATING]"/>
    <property type="match status" value="1"/>
</dbReference>
<dbReference type="AlphaFoldDB" id="A0A3N4KXM2"/>
<dbReference type="InterPro" id="IPR027277">
    <property type="entry name" value="NadC/ModD"/>
</dbReference>
<proteinExistence type="predicted"/>
<evidence type="ECO:0000313" key="2">
    <source>
        <dbReference type="Proteomes" id="UP000277580"/>
    </source>
</evidence>
<dbReference type="GO" id="GO:0004514">
    <property type="term" value="F:nicotinate-nucleotide diphosphorylase (carboxylating) activity"/>
    <property type="evidence" value="ECO:0007669"/>
    <property type="project" value="TreeGrafter"/>
</dbReference>
<evidence type="ECO:0000313" key="1">
    <source>
        <dbReference type="EMBL" id="RPB15310.1"/>
    </source>
</evidence>
<name>A0A3N4KXM2_9PEZI</name>
<dbReference type="PANTHER" id="PTHR32179">
    <property type="entry name" value="NICOTINATE-NUCLEOTIDE PYROPHOSPHORYLASE [CARBOXYLATING]"/>
    <property type="match status" value="1"/>
</dbReference>
<dbReference type="SUPFAM" id="SSF54675">
    <property type="entry name" value="Nicotinate/Quinolinate PRTase N-terminal domain-like"/>
    <property type="match status" value="1"/>
</dbReference>
<reference evidence="1 2" key="1">
    <citation type="journal article" date="2018" name="Nat. Ecol. Evol.">
        <title>Pezizomycetes genomes reveal the molecular basis of ectomycorrhizal truffle lifestyle.</title>
        <authorList>
            <person name="Murat C."/>
            <person name="Payen T."/>
            <person name="Noel B."/>
            <person name="Kuo A."/>
            <person name="Morin E."/>
            <person name="Chen J."/>
            <person name="Kohler A."/>
            <person name="Krizsan K."/>
            <person name="Balestrini R."/>
            <person name="Da Silva C."/>
            <person name="Montanini B."/>
            <person name="Hainaut M."/>
            <person name="Levati E."/>
            <person name="Barry K.W."/>
            <person name="Belfiori B."/>
            <person name="Cichocki N."/>
            <person name="Clum A."/>
            <person name="Dockter R.B."/>
            <person name="Fauchery L."/>
            <person name="Guy J."/>
            <person name="Iotti M."/>
            <person name="Le Tacon F."/>
            <person name="Lindquist E.A."/>
            <person name="Lipzen A."/>
            <person name="Malagnac F."/>
            <person name="Mello A."/>
            <person name="Molinier V."/>
            <person name="Miyauchi S."/>
            <person name="Poulain J."/>
            <person name="Riccioni C."/>
            <person name="Rubini A."/>
            <person name="Sitrit Y."/>
            <person name="Splivallo R."/>
            <person name="Traeger S."/>
            <person name="Wang M."/>
            <person name="Zifcakova L."/>
            <person name="Wipf D."/>
            <person name="Zambonelli A."/>
            <person name="Paolocci F."/>
            <person name="Nowrousian M."/>
            <person name="Ottonello S."/>
            <person name="Baldrian P."/>
            <person name="Spatafora J.W."/>
            <person name="Henrissat B."/>
            <person name="Nagy L.G."/>
            <person name="Aury J.M."/>
            <person name="Wincker P."/>
            <person name="Grigoriev I.V."/>
            <person name="Bonfante P."/>
            <person name="Martin F.M."/>
        </authorList>
    </citation>
    <scope>NUCLEOTIDE SEQUENCE [LARGE SCALE GENOMIC DNA]</scope>
    <source>
        <strain evidence="1 2">CCBAS932</strain>
    </source>
</reference>
<protein>
    <submittedName>
        <fullName evidence="1">Uncharacterized protein</fullName>
    </submittedName>
</protein>
<dbReference type="InParanoid" id="A0A3N4KXM2"/>
<dbReference type="GO" id="GO:0034213">
    <property type="term" value="P:quinolinate catabolic process"/>
    <property type="evidence" value="ECO:0007669"/>
    <property type="project" value="TreeGrafter"/>
</dbReference>
<gene>
    <name evidence="1" type="ORF">P167DRAFT_571779</name>
</gene>
<dbReference type="EMBL" id="ML119114">
    <property type="protein sequence ID" value="RPB15310.1"/>
    <property type="molecule type" value="Genomic_DNA"/>
</dbReference>
<dbReference type="Gene3D" id="3.90.1170.20">
    <property type="entry name" value="Quinolinate phosphoribosyl transferase, N-terminal domain"/>
    <property type="match status" value="1"/>
</dbReference>
<dbReference type="Proteomes" id="UP000277580">
    <property type="component" value="Unassembled WGS sequence"/>
</dbReference>
<dbReference type="STRING" id="1392247.A0A3N4KXM2"/>
<dbReference type="GO" id="GO:0009435">
    <property type="term" value="P:NAD+ biosynthetic process"/>
    <property type="evidence" value="ECO:0007669"/>
    <property type="project" value="TreeGrafter"/>
</dbReference>
<accession>A0A3N4KXM2</accession>